<evidence type="ECO:0000313" key="2">
    <source>
        <dbReference type="Proteomes" id="UP000282002"/>
    </source>
</evidence>
<dbReference type="OrthoDB" id="3010234at2"/>
<dbReference type="AlphaFoldDB" id="A0A3S8U3V4"/>
<evidence type="ECO:0000313" key="1">
    <source>
        <dbReference type="EMBL" id="AZL58261.1"/>
    </source>
</evidence>
<sequence>MTVHLYTLCWNEADILPFFFRHFDPVVDRYVIADDGSTDGSLDFLRANPKVEVRRFQRVVADSFVLSHQRFQNEVWQESRGVADWVIITALDEHLTVRGGLGPYLARCRAEGVTLIPALGYQMVSEDFPAPEETLVRSRTKGAPYHRMNKLAIFDPAAITDTGIQPGRHVSRPGGRLVYPRRDELMLWHYKLMGKQRMLDRQRAQSKALGAGDVAQAFGAHYAAADAEMLAFWASFEERLIDLGDPAFDPARPGNHEGPLWWRRGRASRMWRWLRGR</sequence>
<dbReference type="SUPFAM" id="SSF53448">
    <property type="entry name" value="Nucleotide-diphospho-sugar transferases"/>
    <property type="match status" value="1"/>
</dbReference>
<dbReference type="InterPro" id="IPR029044">
    <property type="entry name" value="Nucleotide-diphossugar_trans"/>
</dbReference>
<keyword evidence="2" id="KW-1185">Reference proteome</keyword>
<organism evidence="1 2">
    <name type="scientific">Tabrizicola piscis</name>
    <dbReference type="NCBI Taxonomy" id="2494374"/>
    <lineage>
        <taxon>Bacteria</taxon>
        <taxon>Pseudomonadati</taxon>
        <taxon>Pseudomonadota</taxon>
        <taxon>Alphaproteobacteria</taxon>
        <taxon>Rhodobacterales</taxon>
        <taxon>Paracoccaceae</taxon>
        <taxon>Tabrizicola</taxon>
    </lineage>
</organism>
<dbReference type="GO" id="GO:0016740">
    <property type="term" value="F:transferase activity"/>
    <property type="evidence" value="ECO:0007669"/>
    <property type="project" value="UniProtKB-KW"/>
</dbReference>
<reference evidence="1 2" key="1">
    <citation type="submission" date="2018-12" db="EMBL/GenBank/DDBJ databases">
        <title>Complete genome sequencing of Tabrizicola sp. K13M18.</title>
        <authorList>
            <person name="Bae J.-W."/>
        </authorList>
    </citation>
    <scope>NUCLEOTIDE SEQUENCE [LARGE SCALE GENOMIC DNA]</scope>
    <source>
        <strain evidence="1 2">K13M18</strain>
    </source>
</reference>
<gene>
    <name evidence="1" type="ORF">EI545_05045</name>
</gene>
<dbReference type="EMBL" id="CP034328">
    <property type="protein sequence ID" value="AZL58261.1"/>
    <property type="molecule type" value="Genomic_DNA"/>
</dbReference>
<accession>A0A3S8U3V4</accession>
<protein>
    <submittedName>
        <fullName evidence="1">Glycosyltransferase family 2 protein</fullName>
    </submittedName>
</protein>
<dbReference type="KEGG" id="taw:EI545_05045"/>
<proteinExistence type="predicted"/>
<dbReference type="Pfam" id="PF13704">
    <property type="entry name" value="Glyco_tranf_2_4"/>
    <property type="match status" value="1"/>
</dbReference>
<dbReference type="Proteomes" id="UP000282002">
    <property type="component" value="Chromosome"/>
</dbReference>
<keyword evidence="1" id="KW-0808">Transferase</keyword>
<name>A0A3S8U3V4_9RHOB</name>
<dbReference type="RefSeq" id="WP_125324462.1">
    <property type="nucleotide sequence ID" value="NZ_CP034328.1"/>
</dbReference>